<evidence type="ECO:0000313" key="15">
    <source>
        <dbReference type="Proteomes" id="UP000277811"/>
    </source>
</evidence>
<dbReference type="GO" id="GO:0006166">
    <property type="term" value="P:purine ribonucleoside salvage"/>
    <property type="evidence" value="ECO:0007669"/>
    <property type="project" value="TreeGrafter"/>
</dbReference>
<comment type="catalytic activity">
    <reaction evidence="1">
        <text>alpha-D-glucose 1-phosphate = alpha-D-glucose 6-phosphate</text>
        <dbReference type="Rhea" id="RHEA:23536"/>
        <dbReference type="ChEBI" id="CHEBI:58225"/>
        <dbReference type="ChEBI" id="CHEBI:58601"/>
        <dbReference type="EC" id="5.4.2.2"/>
    </reaction>
</comment>
<feature type="domain" description="Alpha-D-phosphohexomutase C-terminal" evidence="10">
    <location>
        <begin position="528"/>
        <end position="563"/>
    </location>
</feature>
<dbReference type="OrthoDB" id="9806956at2"/>
<dbReference type="RefSeq" id="WP_122628033.1">
    <property type="nucleotide sequence ID" value="NZ_UPPP01000071.1"/>
</dbReference>
<dbReference type="InterPro" id="IPR016066">
    <property type="entry name" value="A-D-PHexomutase_CS"/>
</dbReference>
<evidence type="ECO:0000259" key="10">
    <source>
        <dbReference type="Pfam" id="PF00408"/>
    </source>
</evidence>
<dbReference type="PROSITE" id="PS00710">
    <property type="entry name" value="PGM_PMM"/>
    <property type="match status" value="1"/>
</dbReference>
<feature type="domain" description="Alpha-D-phosphohexomutase alpha/beta/alpha" evidence="11">
    <location>
        <begin position="43"/>
        <end position="180"/>
    </location>
</feature>
<dbReference type="InterPro" id="IPR016055">
    <property type="entry name" value="A-D-PHexomutase_a/b/a-I/II/III"/>
</dbReference>
<dbReference type="Pfam" id="PF02879">
    <property type="entry name" value="PGM_PMM_II"/>
    <property type="match status" value="1"/>
</dbReference>
<dbReference type="InterPro" id="IPR005843">
    <property type="entry name" value="A-D-PHexomutase_C"/>
</dbReference>
<proteinExistence type="inferred from homology"/>
<dbReference type="Gene3D" id="3.40.120.10">
    <property type="entry name" value="Alpha-D-Glucose-1,6-Bisphosphate, subunit A, domain 3"/>
    <property type="match status" value="3"/>
</dbReference>
<comment type="similarity">
    <text evidence="3 9">Belongs to the phosphohexose mutase family.</text>
</comment>
<name>A0A498RD31_9FIRM</name>
<organism evidence="14 15">
    <name type="scientific">Lucifera butyrica</name>
    <dbReference type="NCBI Taxonomy" id="1351585"/>
    <lineage>
        <taxon>Bacteria</taxon>
        <taxon>Bacillati</taxon>
        <taxon>Bacillota</taxon>
        <taxon>Negativicutes</taxon>
        <taxon>Veillonellales</taxon>
        <taxon>Veillonellaceae</taxon>
        <taxon>Lucifera</taxon>
    </lineage>
</organism>
<dbReference type="InterPro" id="IPR036900">
    <property type="entry name" value="A-D-PHexomutase_C_sf"/>
</dbReference>
<comment type="cofactor">
    <cofactor evidence="2">
        <name>Mg(2+)</name>
        <dbReference type="ChEBI" id="CHEBI:18420"/>
    </cofactor>
</comment>
<keyword evidence="8" id="KW-0413">Isomerase</keyword>
<keyword evidence="7 9" id="KW-0460">Magnesium</keyword>
<keyword evidence="5" id="KW-0597">Phosphoprotein</keyword>
<dbReference type="SUPFAM" id="SSF55957">
    <property type="entry name" value="Phosphoglucomutase, C-terminal domain"/>
    <property type="match status" value="1"/>
</dbReference>
<gene>
    <name evidence="14" type="ORF">LUCI_2332</name>
</gene>
<dbReference type="InterPro" id="IPR005845">
    <property type="entry name" value="A-D-PHexomutase_a/b/a-II"/>
</dbReference>
<evidence type="ECO:0000256" key="3">
    <source>
        <dbReference type="ARBA" id="ARBA00010231"/>
    </source>
</evidence>
<dbReference type="PANTHER" id="PTHR45745">
    <property type="entry name" value="PHOSPHOMANNOMUTASE 45A"/>
    <property type="match status" value="1"/>
</dbReference>
<dbReference type="Pfam" id="PF00408">
    <property type="entry name" value="PGM_PMM_IV"/>
    <property type="match status" value="1"/>
</dbReference>
<evidence type="ECO:0000256" key="1">
    <source>
        <dbReference type="ARBA" id="ARBA00000443"/>
    </source>
</evidence>
<feature type="domain" description="Alpha-D-phosphohexomutase alpha/beta/alpha" evidence="13">
    <location>
        <begin position="327"/>
        <end position="453"/>
    </location>
</feature>
<dbReference type="GO" id="GO:0005975">
    <property type="term" value="P:carbohydrate metabolic process"/>
    <property type="evidence" value="ECO:0007669"/>
    <property type="project" value="InterPro"/>
</dbReference>
<dbReference type="GO" id="GO:0008973">
    <property type="term" value="F:phosphopentomutase activity"/>
    <property type="evidence" value="ECO:0007669"/>
    <property type="project" value="TreeGrafter"/>
</dbReference>
<reference evidence="14 15" key="1">
    <citation type="submission" date="2018-06" db="EMBL/GenBank/DDBJ databases">
        <authorList>
            <person name="Strepis N."/>
        </authorList>
    </citation>
    <scope>NUCLEOTIDE SEQUENCE [LARGE SCALE GENOMIC DNA]</scope>
    <source>
        <strain evidence="14">LUCI</strain>
    </source>
</reference>
<evidence type="ECO:0000256" key="5">
    <source>
        <dbReference type="ARBA" id="ARBA00022553"/>
    </source>
</evidence>
<evidence type="ECO:0000256" key="2">
    <source>
        <dbReference type="ARBA" id="ARBA00001946"/>
    </source>
</evidence>
<evidence type="ECO:0000259" key="12">
    <source>
        <dbReference type="Pfam" id="PF02879"/>
    </source>
</evidence>
<dbReference type="EMBL" id="UPPP01000071">
    <property type="protein sequence ID" value="VBB07088.1"/>
    <property type="molecule type" value="Genomic_DNA"/>
</dbReference>
<evidence type="ECO:0000259" key="13">
    <source>
        <dbReference type="Pfam" id="PF02880"/>
    </source>
</evidence>
<dbReference type="InterPro" id="IPR005844">
    <property type="entry name" value="A-D-PHexomutase_a/b/a-I"/>
</dbReference>
<dbReference type="GO" id="GO:0000287">
    <property type="term" value="F:magnesium ion binding"/>
    <property type="evidence" value="ECO:0007669"/>
    <property type="project" value="InterPro"/>
</dbReference>
<dbReference type="EC" id="5.4.2.2" evidence="4"/>
<evidence type="ECO:0000259" key="11">
    <source>
        <dbReference type="Pfam" id="PF02878"/>
    </source>
</evidence>
<evidence type="ECO:0000256" key="6">
    <source>
        <dbReference type="ARBA" id="ARBA00022723"/>
    </source>
</evidence>
<dbReference type="PANTHER" id="PTHR45745:SF1">
    <property type="entry name" value="PHOSPHOGLUCOMUTASE 2B-RELATED"/>
    <property type="match status" value="1"/>
</dbReference>
<accession>A0A498RD31</accession>
<feature type="domain" description="Alpha-D-phosphohexomutase alpha/beta/alpha" evidence="12">
    <location>
        <begin position="226"/>
        <end position="318"/>
    </location>
</feature>
<evidence type="ECO:0000256" key="9">
    <source>
        <dbReference type="RuleBase" id="RU004326"/>
    </source>
</evidence>
<dbReference type="Gene3D" id="3.30.310.50">
    <property type="entry name" value="Alpha-D-phosphohexomutase, C-terminal domain"/>
    <property type="match status" value="1"/>
</dbReference>
<sequence length="579" mass="63651">MSFMQEYERWLNSAALSEAEREELAAIQGDVKEIESRFYAPLEFGTAGLRGILGTGLNRMNIHTVRQATQGIASLITGLGPEACRRGVAVCMDCRIKSDVFSQEVACVLAANGIQVYLFDALRPTPELSFAVRYLNCIAGVNITASHNPKEYNGYKVYWEDGAQIPPSHAATVVKAIEDTDIFTGIQRTAFPEALAGGGVRLIGAEIDEAFLGRVLELMVNKEVVAQAAGDFKLVYTPFHGTGYKLIPEALRRLGMKEILCVPEQMVIDGTFPTVKSPNPENEEGFALAIALAQKENVDLIIGTDPDADRIGIMLKDKSGRYVRLSGNQVGVLLLDYIIASRREKGLLPAKPVAIKTIVTTEMARKVGESNGIPVVDTFTGFKFMAEKIKQLAEDGNYQYLLAYEESYGYLMGDYCRDKDAVTATLMVTEMAAYYHRRGMTLYDAMAALYEKYGHYGEYTENLVMPGLDGLAQMQALMKRLRETPPAKIAGTAVTRIRDYLTGETVDAGTREKSKMELSGSNVLYFELADATRFIVRPSGTEPKIKVYILAQGETAAECQDRVDRYSRAIRGVVGVEGA</sequence>
<evidence type="ECO:0000256" key="7">
    <source>
        <dbReference type="ARBA" id="ARBA00022842"/>
    </source>
</evidence>
<evidence type="ECO:0000256" key="4">
    <source>
        <dbReference type="ARBA" id="ARBA00012728"/>
    </source>
</evidence>
<evidence type="ECO:0000313" key="14">
    <source>
        <dbReference type="EMBL" id="VBB07088.1"/>
    </source>
</evidence>
<dbReference type="AlphaFoldDB" id="A0A498RD31"/>
<protein>
    <recommendedName>
        <fullName evidence="4">phosphoglucomutase (alpha-D-glucose-1,6-bisphosphate-dependent)</fullName>
        <ecNumber evidence="4">5.4.2.2</ecNumber>
    </recommendedName>
</protein>
<evidence type="ECO:0000256" key="8">
    <source>
        <dbReference type="ARBA" id="ARBA00023235"/>
    </source>
</evidence>
<dbReference type="GO" id="GO:0004614">
    <property type="term" value="F:phosphoglucomutase activity"/>
    <property type="evidence" value="ECO:0007669"/>
    <property type="project" value="UniProtKB-EC"/>
</dbReference>
<keyword evidence="6 9" id="KW-0479">Metal-binding</keyword>
<keyword evidence="15" id="KW-1185">Reference proteome</keyword>
<dbReference type="InterPro" id="IPR005846">
    <property type="entry name" value="A-D-PHexomutase_a/b/a-III"/>
</dbReference>
<dbReference type="Proteomes" id="UP000277811">
    <property type="component" value="Unassembled WGS sequence"/>
</dbReference>
<dbReference type="CDD" id="cd05799">
    <property type="entry name" value="PGM2"/>
    <property type="match status" value="1"/>
</dbReference>
<dbReference type="SUPFAM" id="SSF53738">
    <property type="entry name" value="Phosphoglucomutase, first 3 domains"/>
    <property type="match status" value="3"/>
</dbReference>
<dbReference type="Pfam" id="PF02880">
    <property type="entry name" value="PGM_PMM_III"/>
    <property type="match status" value="1"/>
</dbReference>
<dbReference type="Pfam" id="PF02878">
    <property type="entry name" value="PGM_PMM_I"/>
    <property type="match status" value="1"/>
</dbReference>